<accession>A0A6G0TYH1</accession>
<name>A0A6G0TYH1_APHGL</name>
<keyword evidence="3" id="KW-1185">Reference proteome</keyword>
<evidence type="ECO:0000313" key="3">
    <source>
        <dbReference type="Proteomes" id="UP000475862"/>
    </source>
</evidence>
<dbReference type="AlphaFoldDB" id="A0A6G0TYH1"/>
<keyword evidence="1" id="KW-1133">Transmembrane helix</keyword>
<keyword evidence="1" id="KW-0812">Transmembrane</keyword>
<feature type="transmembrane region" description="Helical" evidence="1">
    <location>
        <begin position="132"/>
        <end position="149"/>
    </location>
</feature>
<dbReference type="EMBL" id="VYZN01000013">
    <property type="protein sequence ID" value="KAE9541285.1"/>
    <property type="molecule type" value="Genomic_DNA"/>
</dbReference>
<gene>
    <name evidence="2" type="ORF">AGLY_004530</name>
</gene>
<evidence type="ECO:0000313" key="2">
    <source>
        <dbReference type="EMBL" id="KAE9541285.1"/>
    </source>
</evidence>
<organism evidence="2 3">
    <name type="scientific">Aphis glycines</name>
    <name type="common">Soybean aphid</name>
    <dbReference type="NCBI Taxonomy" id="307491"/>
    <lineage>
        <taxon>Eukaryota</taxon>
        <taxon>Metazoa</taxon>
        <taxon>Ecdysozoa</taxon>
        <taxon>Arthropoda</taxon>
        <taxon>Hexapoda</taxon>
        <taxon>Insecta</taxon>
        <taxon>Pterygota</taxon>
        <taxon>Neoptera</taxon>
        <taxon>Paraneoptera</taxon>
        <taxon>Hemiptera</taxon>
        <taxon>Sternorrhyncha</taxon>
        <taxon>Aphidomorpha</taxon>
        <taxon>Aphidoidea</taxon>
        <taxon>Aphididae</taxon>
        <taxon>Aphidini</taxon>
        <taxon>Aphis</taxon>
        <taxon>Aphis</taxon>
    </lineage>
</organism>
<keyword evidence="1" id="KW-0472">Membrane</keyword>
<evidence type="ECO:0000256" key="1">
    <source>
        <dbReference type="SAM" id="Phobius"/>
    </source>
</evidence>
<proteinExistence type="predicted"/>
<protein>
    <submittedName>
        <fullName evidence="2">Uncharacterized protein</fullName>
    </submittedName>
</protein>
<sequence>MGLVKLIDYYKEIYNLSVDYPALVINGNVFLYPTIKKLFNNLSVCEISSLFICFKSYYRGLSKAKGTKKKKIWYKIFHSFGISRFVALHAVLKKTVYILSCRRRIFASPDRITVHSHIADLFKELKLHLRHLIRLFVYIGLLIMFFFEYHFNHINHINNYFWNFCLSIPIFSYILVKCFLPTDIVVCRKRDIFVHCSVRTMFRGLFERSRCVCDSCKILILRKLCLMLEYKFILKFKVLKIFEYSVKNHMLVIMLQNIINMWLNVVNVDNTDQ</sequence>
<comment type="caution">
    <text evidence="2">The sequence shown here is derived from an EMBL/GenBank/DDBJ whole genome shotgun (WGS) entry which is preliminary data.</text>
</comment>
<dbReference type="Proteomes" id="UP000475862">
    <property type="component" value="Unassembled WGS sequence"/>
</dbReference>
<feature type="transmembrane region" description="Helical" evidence="1">
    <location>
        <begin position="161"/>
        <end position="180"/>
    </location>
</feature>
<reference evidence="2 3" key="1">
    <citation type="submission" date="2019-08" db="EMBL/GenBank/DDBJ databases">
        <title>The genome of the soybean aphid Biotype 1, its phylome, world population structure and adaptation to the North American continent.</title>
        <authorList>
            <person name="Giordano R."/>
            <person name="Donthu R.K."/>
            <person name="Hernandez A.G."/>
            <person name="Wright C.L."/>
            <person name="Zimin A.V."/>
        </authorList>
    </citation>
    <scope>NUCLEOTIDE SEQUENCE [LARGE SCALE GENOMIC DNA]</scope>
    <source>
        <tissue evidence="2">Whole aphids</tissue>
    </source>
</reference>